<reference evidence="1 2" key="1">
    <citation type="submission" date="2017-06" db="EMBL/GenBank/DDBJ databases">
        <title>Genome Sequencing of the methanotroph Methylovulum psychrotolerants str. HV10-M2 isolated from a high-altitude environment.</title>
        <authorList>
            <person name="Mateos-Rivera A."/>
        </authorList>
    </citation>
    <scope>NUCLEOTIDE SEQUENCE [LARGE SCALE GENOMIC DNA]</scope>
    <source>
        <strain evidence="1 2">HV10_M2</strain>
    </source>
</reference>
<protein>
    <submittedName>
        <fullName evidence="1">Uncharacterized protein</fullName>
    </submittedName>
</protein>
<organism evidence="1 2">
    <name type="scientific">Methylovulum psychrotolerans</name>
    <dbReference type="NCBI Taxonomy" id="1704499"/>
    <lineage>
        <taxon>Bacteria</taxon>
        <taxon>Pseudomonadati</taxon>
        <taxon>Pseudomonadota</taxon>
        <taxon>Gammaproteobacteria</taxon>
        <taxon>Methylococcales</taxon>
        <taxon>Methylococcaceae</taxon>
        <taxon>Methylovulum</taxon>
    </lineage>
</organism>
<evidence type="ECO:0000313" key="2">
    <source>
        <dbReference type="Proteomes" id="UP000197019"/>
    </source>
</evidence>
<name>A0A1Z4C0Z9_9GAMM</name>
<dbReference type="KEGG" id="mpsy:CEK71_14665"/>
<dbReference type="Proteomes" id="UP000197019">
    <property type="component" value="Chromosome"/>
</dbReference>
<gene>
    <name evidence="1" type="ORF">CEK71_14665</name>
</gene>
<evidence type="ECO:0000313" key="1">
    <source>
        <dbReference type="EMBL" id="ASF47208.1"/>
    </source>
</evidence>
<dbReference type="RefSeq" id="WP_088620080.1">
    <property type="nucleotide sequence ID" value="NZ_CP022129.1"/>
</dbReference>
<dbReference type="EMBL" id="CP022129">
    <property type="protein sequence ID" value="ASF47208.1"/>
    <property type="molecule type" value="Genomic_DNA"/>
</dbReference>
<dbReference type="OrthoDB" id="6088517at2"/>
<sequence>MNSNNPFSNYRLLLYYKGDISALTLFVQHSNGSVCFPQPLPALSSALEPEEYTDSKVSVHPSALIQNINQQLQLDNDLLHAEAEFSVQIDTPNGIITVYMARFMLLDPPHKLLQSRACQLRTLPELRGRPPAEMELLRRAYSTVMES</sequence>
<proteinExistence type="predicted"/>
<dbReference type="AlphaFoldDB" id="A0A1Z4C0Z9"/>
<keyword evidence="2" id="KW-1185">Reference proteome</keyword>
<accession>A0A1Z4C0Z9</accession>